<sequence>MPNIPYDRPGRQRQYLSIQKHHRTSRKKNASKWESVIKEKENFDIADFGNFSKTLGNQSWEDDNQNLWGFLPDFEVVGTRGEQFGFFPKPTNTHDRWHGYPIIPFKGGHNISSNLLEVWIDQELIDSDDVSTLMGGKIL</sequence>
<dbReference type="OrthoDB" id="3034928at2"/>
<name>A0A1G7Z4D1_9FIRM</name>
<proteinExistence type="predicted"/>
<keyword evidence="2" id="KW-1185">Reference proteome</keyword>
<dbReference type="Proteomes" id="UP000198656">
    <property type="component" value="Unassembled WGS sequence"/>
</dbReference>
<protein>
    <submittedName>
        <fullName evidence="1">Uncharacterized protein</fullName>
    </submittedName>
</protein>
<evidence type="ECO:0000313" key="2">
    <source>
        <dbReference type="Proteomes" id="UP000198656"/>
    </source>
</evidence>
<organism evidence="1 2">
    <name type="scientific">Desulfosporosinus hippei DSM 8344</name>
    <dbReference type="NCBI Taxonomy" id="1121419"/>
    <lineage>
        <taxon>Bacteria</taxon>
        <taxon>Bacillati</taxon>
        <taxon>Bacillota</taxon>
        <taxon>Clostridia</taxon>
        <taxon>Eubacteriales</taxon>
        <taxon>Desulfitobacteriaceae</taxon>
        <taxon>Desulfosporosinus</taxon>
    </lineage>
</organism>
<reference evidence="2" key="1">
    <citation type="submission" date="2016-10" db="EMBL/GenBank/DDBJ databases">
        <authorList>
            <person name="Varghese N."/>
            <person name="Submissions S."/>
        </authorList>
    </citation>
    <scope>NUCLEOTIDE SEQUENCE [LARGE SCALE GENOMIC DNA]</scope>
    <source>
        <strain evidence="2">DSM 8344</strain>
    </source>
</reference>
<evidence type="ECO:0000313" key="1">
    <source>
        <dbReference type="EMBL" id="SDH03455.1"/>
    </source>
</evidence>
<dbReference type="EMBL" id="FNCP01000009">
    <property type="protein sequence ID" value="SDH03455.1"/>
    <property type="molecule type" value="Genomic_DNA"/>
</dbReference>
<accession>A0A1G7Z4D1</accession>
<gene>
    <name evidence="1" type="ORF">SAMN05443529_1092</name>
</gene>
<dbReference type="AlphaFoldDB" id="A0A1G7Z4D1"/>